<comment type="caution">
    <text evidence="7">The sequence shown here is derived from an EMBL/GenBank/DDBJ whole genome shotgun (WGS) entry which is preliminary data.</text>
</comment>
<evidence type="ECO:0000256" key="6">
    <source>
        <dbReference type="SAM" id="Phobius"/>
    </source>
</evidence>
<evidence type="ECO:0000256" key="5">
    <source>
        <dbReference type="SAM" id="MobiDB-lite"/>
    </source>
</evidence>
<dbReference type="EMBL" id="JAGFBS010000008">
    <property type="protein sequence ID" value="KAG6377782.1"/>
    <property type="molecule type" value="Genomic_DNA"/>
</dbReference>
<organism evidence="7 8">
    <name type="scientific">Boletus reticuloceps</name>
    <dbReference type="NCBI Taxonomy" id="495285"/>
    <lineage>
        <taxon>Eukaryota</taxon>
        <taxon>Fungi</taxon>
        <taxon>Dikarya</taxon>
        <taxon>Basidiomycota</taxon>
        <taxon>Agaricomycotina</taxon>
        <taxon>Agaricomycetes</taxon>
        <taxon>Agaricomycetidae</taxon>
        <taxon>Boletales</taxon>
        <taxon>Boletineae</taxon>
        <taxon>Boletaceae</taxon>
        <taxon>Boletoideae</taxon>
        <taxon>Boletus</taxon>
    </lineage>
</organism>
<dbReference type="Pfam" id="PF03935">
    <property type="entry name" value="SKN1_KRE6_Sbg1"/>
    <property type="match status" value="2"/>
</dbReference>
<keyword evidence="6" id="KW-1133">Transmembrane helix</keyword>
<dbReference type="AlphaFoldDB" id="A0A8I2YWA9"/>
<evidence type="ECO:0000256" key="1">
    <source>
        <dbReference type="ARBA" id="ARBA00004370"/>
    </source>
</evidence>
<gene>
    <name evidence="7" type="ORF">JVT61DRAFT_14555</name>
</gene>
<dbReference type="GO" id="GO:0006078">
    <property type="term" value="P:(1-&gt;6)-beta-D-glucan biosynthetic process"/>
    <property type="evidence" value="ECO:0007669"/>
    <property type="project" value="TreeGrafter"/>
</dbReference>
<comment type="subcellular location">
    <subcellularLocation>
        <location evidence="1">Membrane</location>
    </subcellularLocation>
</comment>
<dbReference type="PANTHER" id="PTHR31361:SF1">
    <property type="entry name" value="BETA-GLUCAN SYNTHESIS-ASSOCIATED PROTEIN KRE6-RELATED"/>
    <property type="match status" value="1"/>
</dbReference>
<dbReference type="GO" id="GO:0015926">
    <property type="term" value="F:glucosidase activity"/>
    <property type="evidence" value="ECO:0007669"/>
    <property type="project" value="TreeGrafter"/>
</dbReference>
<feature type="compositionally biased region" description="Basic and acidic residues" evidence="5">
    <location>
        <begin position="94"/>
        <end position="107"/>
    </location>
</feature>
<evidence type="ECO:0000256" key="2">
    <source>
        <dbReference type="ARBA" id="ARBA00023136"/>
    </source>
</evidence>
<dbReference type="PANTHER" id="PTHR31361">
    <property type="entry name" value="BETA-GLUCAN SYNTHESIS-ASSOCIATED PROTEIN KRE6-RELATED"/>
    <property type="match status" value="1"/>
</dbReference>
<evidence type="ECO:0000256" key="4">
    <source>
        <dbReference type="ARBA" id="ARBA00023316"/>
    </source>
</evidence>
<keyword evidence="2 6" id="KW-0472">Membrane</keyword>
<keyword evidence="8" id="KW-1185">Reference proteome</keyword>
<evidence type="ECO:0000256" key="3">
    <source>
        <dbReference type="ARBA" id="ARBA00023180"/>
    </source>
</evidence>
<keyword evidence="7" id="KW-0378">Hydrolase</keyword>
<reference evidence="7" key="1">
    <citation type="submission" date="2021-03" db="EMBL/GenBank/DDBJ databases">
        <title>Evolutionary innovations through gain and loss of genes in the ectomycorrhizal Boletales.</title>
        <authorList>
            <person name="Wu G."/>
            <person name="Miyauchi S."/>
            <person name="Morin E."/>
            <person name="Yang Z.-L."/>
            <person name="Xu J."/>
            <person name="Martin F.M."/>
        </authorList>
    </citation>
    <scope>NUCLEOTIDE SEQUENCE</scope>
    <source>
        <strain evidence="7">BR01</strain>
    </source>
</reference>
<dbReference type="GO" id="GO:0005886">
    <property type="term" value="C:plasma membrane"/>
    <property type="evidence" value="ECO:0007669"/>
    <property type="project" value="TreeGrafter"/>
</dbReference>
<keyword evidence="3" id="KW-0325">Glycoprotein</keyword>
<name>A0A8I2YWA9_9AGAM</name>
<feature type="compositionally biased region" description="Polar residues" evidence="5">
    <location>
        <begin position="13"/>
        <end position="22"/>
    </location>
</feature>
<accession>A0A8I2YWA9</accession>
<keyword evidence="4" id="KW-0961">Cell wall biogenesis/degradation</keyword>
<dbReference type="InterPro" id="IPR005629">
    <property type="entry name" value="Skn1/Kre6/Sbg1"/>
</dbReference>
<feature type="region of interest" description="Disordered" evidence="5">
    <location>
        <begin position="82"/>
        <end position="108"/>
    </location>
</feature>
<dbReference type="SUPFAM" id="SSF49899">
    <property type="entry name" value="Concanavalin A-like lectins/glucanases"/>
    <property type="match status" value="1"/>
</dbReference>
<evidence type="ECO:0000313" key="7">
    <source>
        <dbReference type="EMBL" id="KAG6377782.1"/>
    </source>
</evidence>
<dbReference type="InterPro" id="IPR013320">
    <property type="entry name" value="ConA-like_dom_sf"/>
</dbReference>
<keyword evidence="6" id="KW-0812">Transmembrane</keyword>
<dbReference type="Proteomes" id="UP000683000">
    <property type="component" value="Unassembled WGS sequence"/>
</dbReference>
<dbReference type="Gene3D" id="2.60.120.200">
    <property type="match status" value="1"/>
</dbReference>
<dbReference type="GO" id="GO:0031505">
    <property type="term" value="P:fungal-type cell wall organization"/>
    <property type="evidence" value="ECO:0007669"/>
    <property type="project" value="TreeGrafter"/>
</dbReference>
<proteinExistence type="predicted"/>
<dbReference type="OrthoDB" id="412647at2759"/>
<feature type="compositionally biased region" description="Low complexity" evidence="5">
    <location>
        <begin position="23"/>
        <end position="43"/>
    </location>
</feature>
<sequence>MSTPLARQEYSAVASTSNSNLAVPSSPRVGRSRSPSIASASDSGGRGSPGSPMLCRSPSPSPYINTLSDKYSLNPNPAEWGATALRMGTPEPDDYLHNPDPKRDLKSDQGGTICTARGIANLGCLFLLAAGCIALFLGFPVASHLLSHKQTTQGGFNLGGINATGQLPVIPGNRGLIDIDTPKETYTKQSYMSDDTLELVFSDEFKVEGRDESQLGIPVGHGKWRVSQSRIVHTDPRWCIYAVDSIMEQVLFHRWFDRDFCDSAGVKQRPVRAWCLYCGSVLTDMVSGLWPAVWSMGNLGRAGFGASLEGLWPYSYDSCDVGTLPNQTYPGQKKPLAATENGDPTEGDVLSFLPGQRLSACTCPGESHPGPVRPDGSYVGRSAPEIDIFEATVDYGVGKVSYISLWAGYQWFNTSGNFDIYDSKHHSAQSLWVYQQTTSGLTITNQDCYELDIACYSVYGFEYVPGFDNAYITWISDDKRVWTVMSGGLAADPLTEIGARPIPQEPMYIIANLGFSISFGGIDFADIQLPATMMIDYIRVYQHPNAKNIGCDPPEFPTAAYIDAYKEAYTNFNLTAWGSPQYNQTVPKNKLNGGC</sequence>
<dbReference type="GO" id="GO:0005789">
    <property type="term" value="C:endoplasmic reticulum membrane"/>
    <property type="evidence" value="ECO:0007669"/>
    <property type="project" value="TreeGrafter"/>
</dbReference>
<feature type="region of interest" description="Disordered" evidence="5">
    <location>
        <begin position="1"/>
        <end position="59"/>
    </location>
</feature>
<protein>
    <submittedName>
        <fullName evidence="7">Glycoside hydrolase family 16 protein</fullName>
    </submittedName>
</protein>
<evidence type="ECO:0000313" key="8">
    <source>
        <dbReference type="Proteomes" id="UP000683000"/>
    </source>
</evidence>
<feature type="transmembrane region" description="Helical" evidence="6">
    <location>
        <begin position="119"/>
        <end position="142"/>
    </location>
</feature>